<dbReference type="GO" id="GO:0003723">
    <property type="term" value="F:RNA binding"/>
    <property type="evidence" value="ECO:0007669"/>
    <property type="project" value="UniProtKB-KW"/>
</dbReference>
<keyword evidence="9" id="KW-0539">Nucleus</keyword>
<dbReference type="SUPFAM" id="SSF56091">
    <property type="entry name" value="DNA ligase/mRNA capping enzyme, catalytic domain"/>
    <property type="match status" value="1"/>
</dbReference>
<evidence type="ECO:0000256" key="3">
    <source>
        <dbReference type="ARBA" id="ARBA00004496"/>
    </source>
</evidence>
<dbReference type="Pfam" id="PF21974">
    <property type="entry name" value="SPN1_m3Gcap_bd"/>
    <property type="match status" value="1"/>
</dbReference>
<dbReference type="EMBL" id="HBIZ01017260">
    <property type="protein sequence ID" value="CAE0758144.1"/>
    <property type="molecule type" value="Transcribed_RNA"/>
</dbReference>
<evidence type="ECO:0000256" key="7">
    <source>
        <dbReference type="ARBA" id="ARBA00022490"/>
    </source>
</evidence>
<dbReference type="GO" id="GO:0005634">
    <property type="term" value="C:nucleus"/>
    <property type="evidence" value="ECO:0007669"/>
    <property type="project" value="UniProtKB-SubCell"/>
</dbReference>
<comment type="similarity">
    <text evidence="4">Belongs to the snurportin family.</text>
</comment>
<dbReference type="PANTHER" id="PTHR13403:SF6">
    <property type="entry name" value="SNURPORTIN-1"/>
    <property type="match status" value="1"/>
</dbReference>
<dbReference type="GO" id="GO:0061015">
    <property type="term" value="P:snRNA import into nucleus"/>
    <property type="evidence" value="ECO:0007669"/>
    <property type="project" value="InterPro"/>
</dbReference>
<proteinExistence type="inferred from homology"/>
<dbReference type="InterPro" id="IPR047857">
    <property type="entry name" value="Snurportin1_C"/>
</dbReference>
<dbReference type="InterPro" id="IPR017336">
    <property type="entry name" value="Snurportin-1"/>
</dbReference>
<evidence type="ECO:0000256" key="5">
    <source>
        <dbReference type="ARBA" id="ARBA00016034"/>
    </source>
</evidence>
<gene>
    <name evidence="12" type="ORF">PCAR00345_LOCUS10738</name>
</gene>
<dbReference type="AlphaFoldDB" id="A0A7S4B916"/>
<evidence type="ECO:0000256" key="4">
    <source>
        <dbReference type="ARBA" id="ARBA00007540"/>
    </source>
</evidence>
<evidence type="ECO:0000256" key="6">
    <source>
        <dbReference type="ARBA" id="ARBA00022448"/>
    </source>
</evidence>
<comment type="subcellular location">
    <subcellularLocation>
        <location evidence="3">Cytoplasm</location>
    </subcellularLocation>
    <subcellularLocation>
        <location evidence="2">Nucleus</location>
    </subcellularLocation>
</comment>
<dbReference type="PANTHER" id="PTHR13403">
    <property type="entry name" value="SNURPORTIN1 RNUT1 PROTEIN RNA, U TRANSPORTER 1"/>
    <property type="match status" value="1"/>
</dbReference>
<evidence type="ECO:0000256" key="8">
    <source>
        <dbReference type="ARBA" id="ARBA00022884"/>
    </source>
</evidence>
<organism evidence="12">
    <name type="scientific">Chrysotila carterae</name>
    <name type="common">Marine alga</name>
    <name type="synonym">Syracosphaera carterae</name>
    <dbReference type="NCBI Taxonomy" id="13221"/>
    <lineage>
        <taxon>Eukaryota</taxon>
        <taxon>Haptista</taxon>
        <taxon>Haptophyta</taxon>
        <taxon>Prymnesiophyceae</taxon>
        <taxon>Isochrysidales</taxon>
        <taxon>Isochrysidaceae</taxon>
        <taxon>Chrysotila</taxon>
    </lineage>
</organism>
<evidence type="ECO:0000259" key="11">
    <source>
        <dbReference type="Pfam" id="PF21974"/>
    </source>
</evidence>
<feature type="region of interest" description="Disordered" evidence="10">
    <location>
        <begin position="159"/>
        <end position="182"/>
    </location>
</feature>
<evidence type="ECO:0000256" key="10">
    <source>
        <dbReference type="SAM" id="MobiDB-lite"/>
    </source>
</evidence>
<protein>
    <recommendedName>
        <fullName evidence="5">Snurportin-1</fullName>
    </recommendedName>
</protein>
<evidence type="ECO:0000256" key="1">
    <source>
        <dbReference type="ARBA" id="ARBA00003975"/>
    </source>
</evidence>
<dbReference type="Gene3D" id="3.30.470.30">
    <property type="entry name" value="DNA ligase/mRNA capping enzyme"/>
    <property type="match status" value="1"/>
</dbReference>
<keyword evidence="8" id="KW-0694">RNA-binding</keyword>
<feature type="region of interest" description="Disordered" evidence="10">
    <location>
        <begin position="1"/>
        <end position="76"/>
    </location>
</feature>
<reference evidence="12" key="1">
    <citation type="submission" date="2021-01" db="EMBL/GenBank/DDBJ databases">
        <authorList>
            <person name="Corre E."/>
            <person name="Pelletier E."/>
            <person name="Niang G."/>
            <person name="Scheremetjew M."/>
            <person name="Finn R."/>
            <person name="Kale V."/>
            <person name="Holt S."/>
            <person name="Cochrane G."/>
            <person name="Meng A."/>
            <person name="Brown T."/>
            <person name="Cohen L."/>
        </authorList>
    </citation>
    <scope>NUCLEOTIDE SEQUENCE</scope>
    <source>
        <strain evidence="12">CCMP645</strain>
    </source>
</reference>
<feature type="domain" description="Snurportin-1 m3G cap-binding" evidence="11">
    <location>
        <begin position="118"/>
        <end position="289"/>
    </location>
</feature>
<feature type="compositionally biased region" description="Basic and acidic residues" evidence="10">
    <location>
        <begin position="10"/>
        <end position="38"/>
    </location>
</feature>
<accession>A0A7S4B916</accession>
<dbReference type="CDD" id="cd09232">
    <property type="entry name" value="Snurportin-1_C"/>
    <property type="match status" value="1"/>
</dbReference>
<keyword evidence="7" id="KW-0963">Cytoplasm</keyword>
<keyword evidence="6" id="KW-0813">Transport</keyword>
<evidence type="ECO:0000313" key="12">
    <source>
        <dbReference type="EMBL" id="CAE0758144.1"/>
    </source>
</evidence>
<feature type="compositionally biased region" description="Low complexity" evidence="10">
    <location>
        <begin position="170"/>
        <end position="182"/>
    </location>
</feature>
<comment type="function">
    <text evidence="1">Functions as an U snRNP-specific nuclear import adapter. Involved in the trimethylguanosine (m3G)-cap-dependent nuclear import of U snRNPs. Binds specifically to the terminal m3G-cap U snRNAs.</text>
</comment>
<name>A0A7S4B916_CHRCT</name>
<sequence>MLSHQGCRKGVKDRSARENDQRRRRIEKLSQQRLRRAEVTAACRTESIPTPGDSKMHDASISHISSTSRVTDGPETLEMPSHEVEHGCPAMETEPKKTTDNRKGTAEQQKAAGAVIQKLMTAEWMVDIPEDLPTAWYVMPKPAGKRCLVSTEGGETIARSRGGRPWRFPSSLPGGRRSGRSSAGRCQLDCIWLEAQQTYFVLDLLCWKEYHLVDCPAEFRYFWLRSKLEEVRAGEQCSTNPCRFVAPSYAPCTANNLQLAYTADTGYERDGLLFCHSEALYEPGPNPLLLLWSDSNCSSRFFDYGSEQMASAVQQEPAKAERWRTMETEAALPFSALMDAVQGSMDAME</sequence>
<evidence type="ECO:0000256" key="9">
    <source>
        <dbReference type="ARBA" id="ARBA00023242"/>
    </source>
</evidence>
<evidence type="ECO:0000256" key="2">
    <source>
        <dbReference type="ARBA" id="ARBA00004123"/>
    </source>
</evidence>
<dbReference type="GO" id="GO:0005737">
    <property type="term" value="C:cytoplasm"/>
    <property type="evidence" value="ECO:0007669"/>
    <property type="project" value="UniProtKB-SubCell"/>
</dbReference>